<protein>
    <submittedName>
        <fullName evidence="1">Uncharacterized protein</fullName>
    </submittedName>
</protein>
<dbReference type="EMBL" id="JXTB01000137">
    <property type="protein sequence ID" value="PON59715.1"/>
    <property type="molecule type" value="Genomic_DNA"/>
</dbReference>
<proteinExistence type="predicted"/>
<dbReference type="CDD" id="cd09272">
    <property type="entry name" value="RNase_HI_RT_Ty1"/>
    <property type="match status" value="1"/>
</dbReference>
<organism evidence="1 2">
    <name type="scientific">Parasponia andersonii</name>
    <name type="common">Sponia andersonii</name>
    <dbReference type="NCBI Taxonomy" id="3476"/>
    <lineage>
        <taxon>Eukaryota</taxon>
        <taxon>Viridiplantae</taxon>
        <taxon>Streptophyta</taxon>
        <taxon>Embryophyta</taxon>
        <taxon>Tracheophyta</taxon>
        <taxon>Spermatophyta</taxon>
        <taxon>Magnoliopsida</taxon>
        <taxon>eudicotyledons</taxon>
        <taxon>Gunneridae</taxon>
        <taxon>Pentapetalae</taxon>
        <taxon>rosids</taxon>
        <taxon>fabids</taxon>
        <taxon>Rosales</taxon>
        <taxon>Cannabaceae</taxon>
        <taxon>Parasponia</taxon>
    </lineage>
</organism>
<gene>
    <name evidence="1" type="ORF">PanWU01x14_157720</name>
</gene>
<keyword evidence="2" id="KW-1185">Reference proteome</keyword>
<name>A0A2P5CFC8_PARAD</name>
<comment type="caution">
    <text evidence="1">The sequence shown here is derived from an EMBL/GenBank/DDBJ whole genome shotgun (WGS) entry which is preliminary data.</text>
</comment>
<dbReference type="AlphaFoldDB" id="A0A2P5CFC8"/>
<evidence type="ECO:0000313" key="1">
    <source>
        <dbReference type="EMBL" id="PON59715.1"/>
    </source>
</evidence>
<accession>A0A2P5CFC8</accession>
<dbReference type="OrthoDB" id="1165052at2759"/>
<sequence>MNYYDNIGATYLSDNLIFYSKMKHITNNYHFVHDHVTSSSFGISYVSTKDQLASVFTKPLARQSFLSLRSKIDISDGSTILQGHIENNESSTSTTLLKII</sequence>
<reference evidence="2" key="1">
    <citation type="submission" date="2016-06" db="EMBL/GenBank/DDBJ databases">
        <title>Parallel loss of symbiosis genes in relatives of nitrogen-fixing non-legume Parasponia.</title>
        <authorList>
            <person name="Van Velzen R."/>
            <person name="Holmer R."/>
            <person name="Bu F."/>
            <person name="Rutten L."/>
            <person name="Van Zeijl A."/>
            <person name="Liu W."/>
            <person name="Santuari L."/>
            <person name="Cao Q."/>
            <person name="Sharma T."/>
            <person name="Shen D."/>
            <person name="Roswanjaya Y."/>
            <person name="Wardhani T."/>
            <person name="Kalhor M.S."/>
            <person name="Jansen J."/>
            <person name="Van den Hoogen J."/>
            <person name="Gungor B."/>
            <person name="Hartog M."/>
            <person name="Hontelez J."/>
            <person name="Verver J."/>
            <person name="Yang W.-C."/>
            <person name="Schijlen E."/>
            <person name="Repin R."/>
            <person name="Schilthuizen M."/>
            <person name="Schranz E."/>
            <person name="Heidstra R."/>
            <person name="Miyata K."/>
            <person name="Fedorova E."/>
            <person name="Kohlen W."/>
            <person name="Bisseling T."/>
            <person name="Smit S."/>
            <person name="Geurts R."/>
        </authorList>
    </citation>
    <scope>NUCLEOTIDE SEQUENCE [LARGE SCALE GENOMIC DNA]</scope>
    <source>
        <strain evidence="2">cv. WU1-14</strain>
    </source>
</reference>
<evidence type="ECO:0000313" key="2">
    <source>
        <dbReference type="Proteomes" id="UP000237105"/>
    </source>
</evidence>
<dbReference type="Proteomes" id="UP000237105">
    <property type="component" value="Unassembled WGS sequence"/>
</dbReference>
<dbReference type="STRING" id="3476.A0A2P5CFC8"/>